<accession>A0ABT1M4V6</accession>
<comment type="caution">
    <text evidence="1">The sequence shown here is derived from an EMBL/GenBank/DDBJ whole genome shotgun (WGS) entry which is preliminary data.</text>
</comment>
<evidence type="ECO:0000313" key="2">
    <source>
        <dbReference type="Proteomes" id="UP001651690"/>
    </source>
</evidence>
<dbReference type="EMBL" id="JANDBD010000007">
    <property type="protein sequence ID" value="MCP9274146.1"/>
    <property type="molecule type" value="Genomic_DNA"/>
</dbReference>
<reference evidence="1 2" key="1">
    <citation type="submission" date="2022-06" db="EMBL/GenBank/DDBJ databases">
        <title>Mycolicibacterium sp. CAU 1645 isolated from seawater.</title>
        <authorList>
            <person name="Kim W."/>
        </authorList>
    </citation>
    <scope>NUCLEOTIDE SEQUENCE [LARGE SCALE GENOMIC DNA]</scope>
    <source>
        <strain evidence="1 2">CAU 1645</strain>
    </source>
</reference>
<organism evidence="1 2">
    <name type="scientific">Mycolicibacterium arenosum</name>
    <dbReference type="NCBI Taxonomy" id="2952157"/>
    <lineage>
        <taxon>Bacteria</taxon>
        <taxon>Bacillati</taxon>
        <taxon>Actinomycetota</taxon>
        <taxon>Actinomycetes</taxon>
        <taxon>Mycobacteriales</taxon>
        <taxon>Mycobacteriaceae</taxon>
        <taxon>Mycolicibacterium</taxon>
    </lineage>
</organism>
<gene>
    <name evidence="1" type="ORF">NM203_18310</name>
</gene>
<evidence type="ECO:0000313" key="1">
    <source>
        <dbReference type="EMBL" id="MCP9274146.1"/>
    </source>
</evidence>
<protein>
    <submittedName>
        <fullName evidence="1">Uncharacterized protein</fullName>
    </submittedName>
</protein>
<sequence>MAAASTLAAELERRGIPAHVSRGETERVCHTQINNVEVAIHFSTTQTNRAITWLDGAGEAHRVRDPQIALHSLADLIIESMS</sequence>
<dbReference type="RefSeq" id="WP_255061493.1">
    <property type="nucleotide sequence ID" value="NZ_JANDBD010000007.1"/>
</dbReference>
<keyword evidence="2" id="KW-1185">Reference proteome</keyword>
<proteinExistence type="predicted"/>
<dbReference type="Proteomes" id="UP001651690">
    <property type="component" value="Unassembled WGS sequence"/>
</dbReference>
<name>A0ABT1M4V6_9MYCO</name>